<evidence type="ECO:0000256" key="6">
    <source>
        <dbReference type="PROSITE-ProRule" id="PRU00433"/>
    </source>
</evidence>
<keyword evidence="10" id="KW-1185">Reference proteome</keyword>
<dbReference type="PANTHER" id="PTHR35008:SF8">
    <property type="entry name" value="ALCOHOL DEHYDROGENASE CYTOCHROME C SUBUNIT"/>
    <property type="match status" value="1"/>
</dbReference>
<dbReference type="Gene3D" id="1.10.760.10">
    <property type="entry name" value="Cytochrome c-like domain"/>
    <property type="match status" value="2"/>
</dbReference>
<dbReference type="Pfam" id="PF00034">
    <property type="entry name" value="Cytochrom_C"/>
    <property type="match status" value="1"/>
</dbReference>
<keyword evidence="7" id="KW-0732">Signal</keyword>
<keyword evidence="1" id="KW-0813">Transport</keyword>
<organism evidence="9 10">
    <name type="scientific">Reinekea marina</name>
    <dbReference type="NCBI Taxonomy" id="1310421"/>
    <lineage>
        <taxon>Bacteria</taxon>
        <taxon>Pseudomonadati</taxon>
        <taxon>Pseudomonadota</taxon>
        <taxon>Gammaproteobacteria</taxon>
        <taxon>Oceanospirillales</taxon>
        <taxon>Saccharospirillaceae</taxon>
        <taxon>Reinekea</taxon>
    </lineage>
</organism>
<sequence>MFNSHNTAKKLVTTALCTVVISSGLAFAEVYSIGSTPTDAEIKGWDIDIRPDGLGLPPGQGSVEEGEFLYDEKCASCHGVFGEGEKRWPKLAGGQGTLTNDRPDKTVGSYWPYASTLWDYIHRAMPFTAPQSLSDDEVYAITAYVLYLNELVEDDFVLTQQNLADITMPNVDSFYRDDRPDVNNERCMSNCKDVSTITVVHSLRGVTPTDHFKEDGNDGVAYAEEEVAVKESSELSAQALAGLETYQLACRACHDSGIAGAPKLGDVEQWTLRSTKGFDTLVNNALFGFKGEQGVMPAKGGQTQLSDQAVTDAVHYMVESSE</sequence>
<dbReference type="SUPFAM" id="SSF46626">
    <property type="entry name" value="Cytochrome c"/>
    <property type="match status" value="2"/>
</dbReference>
<dbReference type="InterPro" id="IPR009056">
    <property type="entry name" value="Cyt_c-like_dom"/>
</dbReference>
<evidence type="ECO:0000256" key="7">
    <source>
        <dbReference type="SAM" id="SignalP"/>
    </source>
</evidence>
<evidence type="ECO:0000256" key="2">
    <source>
        <dbReference type="ARBA" id="ARBA00022617"/>
    </source>
</evidence>
<protein>
    <submittedName>
        <fullName evidence="9">C-type cytochrome</fullName>
    </submittedName>
</protein>
<dbReference type="RefSeq" id="WP_290280399.1">
    <property type="nucleotide sequence ID" value="NZ_JAUFQI010000001.1"/>
</dbReference>
<name>A0ABV7WR89_9GAMM</name>
<proteinExistence type="predicted"/>
<dbReference type="EMBL" id="JBHRYN010000007">
    <property type="protein sequence ID" value="MFC3700899.1"/>
    <property type="molecule type" value="Genomic_DNA"/>
</dbReference>
<dbReference type="PANTHER" id="PTHR35008">
    <property type="entry name" value="BLL4482 PROTEIN-RELATED"/>
    <property type="match status" value="1"/>
</dbReference>
<accession>A0ABV7WR89</accession>
<feature type="domain" description="Cytochrome c" evidence="8">
    <location>
        <begin position="237"/>
        <end position="321"/>
    </location>
</feature>
<dbReference type="InterPro" id="IPR051459">
    <property type="entry name" value="Cytochrome_c-type_DH"/>
</dbReference>
<evidence type="ECO:0000313" key="9">
    <source>
        <dbReference type="EMBL" id="MFC3700899.1"/>
    </source>
</evidence>
<dbReference type="InterPro" id="IPR036909">
    <property type="entry name" value="Cyt_c-like_dom_sf"/>
</dbReference>
<feature type="domain" description="Cytochrome c" evidence="8">
    <location>
        <begin position="61"/>
        <end position="149"/>
    </location>
</feature>
<evidence type="ECO:0000256" key="1">
    <source>
        <dbReference type="ARBA" id="ARBA00022448"/>
    </source>
</evidence>
<keyword evidence="3 6" id="KW-0479">Metal-binding</keyword>
<dbReference type="InterPro" id="IPR002323">
    <property type="entry name" value="Cyt_CIE"/>
</dbReference>
<evidence type="ECO:0000259" key="8">
    <source>
        <dbReference type="PROSITE" id="PS51007"/>
    </source>
</evidence>
<keyword evidence="2 6" id="KW-0349">Heme</keyword>
<gene>
    <name evidence="9" type="ORF">ACFOND_04530</name>
</gene>
<dbReference type="Proteomes" id="UP001595710">
    <property type="component" value="Unassembled WGS sequence"/>
</dbReference>
<comment type="caution">
    <text evidence="9">The sequence shown here is derived from an EMBL/GenBank/DDBJ whole genome shotgun (WGS) entry which is preliminary data.</text>
</comment>
<feature type="chain" id="PRO_5045848850" evidence="7">
    <location>
        <begin position="29"/>
        <end position="322"/>
    </location>
</feature>
<evidence type="ECO:0000256" key="3">
    <source>
        <dbReference type="ARBA" id="ARBA00022723"/>
    </source>
</evidence>
<feature type="signal peptide" evidence="7">
    <location>
        <begin position="1"/>
        <end position="28"/>
    </location>
</feature>
<dbReference type="PRINTS" id="PR00607">
    <property type="entry name" value="CYTCHROMECIE"/>
</dbReference>
<keyword evidence="5 6" id="KW-0408">Iron</keyword>
<dbReference type="PROSITE" id="PS51007">
    <property type="entry name" value="CYTC"/>
    <property type="match status" value="2"/>
</dbReference>
<reference evidence="10" key="1">
    <citation type="journal article" date="2019" name="Int. J. Syst. Evol. Microbiol.">
        <title>The Global Catalogue of Microorganisms (GCM) 10K type strain sequencing project: providing services to taxonomists for standard genome sequencing and annotation.</title>
        <authorList>
            <consortium name="The Broad Institute Genomics Platform"/>
            <consortium name="The Broad Institute Genome Sequencing Center for Infectious Disease"/>
            <person name="Wu L."/>
            <person name="Ma J."/>
        </authorList>
    </citation>
    <scope>NUCLEOTIDE SEQUENCE [LARGE SCALE GENOMIC DNA]</scope>
    <source>
        <strain evidence="10">CECT 8288</strain>
    </source>
</reference>
<dbReference type="Pfam" id="PF13442">
    <property type="entry name" value="Cytochrome_CBB3"/>
    <property type="match status" value="1"/>
</dbReference>
<evidence type="ECO:0000313" key="10">
    <source>
        <dbReference type="Proteomes" id="UP001595710"/>
    </source>
</evidence>
<keyword evidence="4" id="KW-0249">Electron transport</keyword>
<evidence type="ECO:0000256" key="4">
    <source>
        <dbReference type="ARBA" id="ARBA00022982"/>
    </source>
</evidence>
<evidence type="ECO:0000256" key="5">
    <source>
        <dbReference type="ARBA" id="ARBA00023004"/>
    </source>
</evidence>